<dbReference type="Pfam" id="PF00211">
    <property type="entry name" value="Guanylate_cyc"/>
    <property type="match status" value="1"/>
</dbReference>
<dbReference type="GO" id="GO:0005524">
    <property type="term" value="F:ATP binding"/>
    <property type="evidence" value="ECO:0007669"/>
    <property type="project" value="UniProtKB-KW"/>
</dbReference>
<evidence type="ECO:0000256" key="2">
    <source>
        <dbReference type="ARBA" id="ARBA00022840"/>
    </source>
</evidence>
<proteinExistence type="predicted"/>
<sequence>MTQPDSPSRIDELLDQAFRAIELGDRRTAVHLAARVLALDEGNLEAEDLLAAPTDQGEIRRLTIMFADLVDSTALSTRVEPEVYRTVVGRYRDDVIRIVRRYEGHIGSTKGDGLLAFFGHPHAHEDDVRRAVQAGLDITREVAALSARVQRRFGFDIDVRVGIHRGIVYLDTHQDDVFGLAANLAARVCSLAEPGSVAVSEAIEPLVRGVFELHAQAPRAVKGVADPLRCFRVIGERDVPAVAFGPLIGRRREFESLRAAWESATRGDLEVPGAAIIGDAGIGKSRLAWSVIDLARRSHSAVLQLIGSPFHPEIGLRPVRRLIERQCHIGRDSDPAERLRLLRQELAVRGIDAEATVPLLAPVLGIDPHAGYRPAQAEGPRLYNQVVAAVLGYLAACVQDSPTLILAEDMHWFDEDSREVVQELLRAPLGRHVMVVMTSREHIVLPVESCAEVFELQPLTDSESDELIVTLRPDLPWRAQRAVRKRCDGIPLYIEEVVAKIGAQATDAATSAEAPDSLYEALFARLRSSTEAMLVVEAAAVLGNRVELNLLASAVQSDEGAVATVVDQLVAGRVLDPLADGGWRFRHELLREVAAELSPPTVRRLLHSRIADALVAARTPVTLTGR</sequence>
<dbReference type="InterPro" id="IPR027417">
    <property type="entry name" value="P-loop_NTPase"/>
</dbReference>
<dbReference type="AlphaFoldDB" id="A0A378TAW6"/>
<gene>
    <name evidence="4" type="primary">cyaA</name>
    <name evidence="4" type="ORF">NCTC10821_01477</name>
</gene>
<dbReference type="EC" id="4.6.1.1" evidence="4"/>
<keyword evidence="4" id="KW-0456">Lyase</keyword>
<dbReference type="PANTHER" id="PTHR16305:SF28">
    <property type="entry name" value="GUANYLATE CYCLASE DOMAIN-CONTAINING PROTEIN"/>
    <property type="match status" value="1"/>
</dbReference>
<dbReference type="PROSITE" id="PS50125">
    <property type="entry name" value="GUANYLATE_CYCLASE_2"/>
    <property type="match status" value="1"/>
</dbReference>
<reference evidence="4 5" key="1">
    <citation type="submission" date="2018-06" db="EMBL/GenBank/DDBJ databases">
        <authorList>
            <consortium name="Pathogen Informatics"/>
            <person name="Doyle S."/>
        </authorList>
    </citation>
    <scope>NUCLEOTIDE SEQUENCE [LARGE SCALE GENOMIC DNA]</scope>
    <source>
        <strain evidence="4 5">NCTC10821</strain>
    </source>
</reference>
<name>A0A378TAW6_9MYCO</name>
<evidence type="ECO:0000313" key="5">
    <source>
        <dbReference type="Proteomes" id="UP000254978"/>
    </source>
</evidence>
<organism evidence="4 5">
    <name type="scientific">Mycolicibacterium tokaiense</name>
    <dbReference type="NCBI Taxonomy" id="39695"/>
    <lineage>
        <taxon>Bacteria</taxon>
        <taxon>Bacillati</taxon>
        <taxon>Actinomycetota</taxon>
        <taxon>Actinomycetes</taxon>
        <taxon>Mycobacteriales</taxon>
        <taxon>Mycobacteriaceae</taxon>
        <taxon>Mycolicibacterium</taxon>
    </lineage>
</organism>
<dbReference type="PANTHER" id="PTHR16305">
    <property type="entry name" value="TESTICULAR SOLUBLE ADENYLYL CYCLASE"/>
    <property type="match status" value="1"/>
</dbReference>
<dbReference type="GO" id="GO:0009190">
    <property type="term" value="P:cyclic nucleotide biosynthetic process"/>
    <property type="evidence" value="ECO:0007669"/>
    <property type="project" value="InterPro"/>
</dbReference>
<evidence type="ECO:0000313" key="4">
    <source>
        <dbReference type="EMBL" id="STZ57972.1"/>
    </source>
</evidence>
<dbReference type="Pfam" id="PF13191">
    <property type="entry name" value="AAA_16"/>
    <property type="match status" value="1"/>
</dbReference>
<dbReference type="GO" id="GO:0035556">
    <property type="term" value="P:intracellular signal transduction"/>
    <property type="evidence" value="ECO:0007669"/>
    <property type="project" value="InterPro"/>
</dbReference>
<dbReference type="InterPro" id="IPR041664">
    <property type="entry name" value="AAA_16"/>
</dbReference>
<keyword evidence="1" id="KW-0547">Nucleotide-binding</keyword>
<dbReference type="OrthoDB" id="5476461at2"/>
<dbReference type="Proteomes" id="UP000254978">
    <property type="component" value="Unassembled WGS sequence"/>
</dbReference>
<protein>
    <submittedName>
        <fullName evidence="4">Adenylate/guanylate cyclase family protein</fullName>
        <ecNumber evidence="4">4.6.1.1</ecNumber>
    </submittedName>
</protein>
<dbReference type="SMART" id="SM00044">
    <property type="entry name" value="CYCc"/>
    <property type="match status" value="1"/>
</dbReference>
<dbReference type="GO" id="GO:0004016">
    <property type="term" value="F:adenylate cyclase activity"/>
    <property type="evidence" value="ECO:0007669"/>
    <property type="project" value="UniProtKB-EC"/>
</dbReference>
<accession>A0A378TAW6</accession>
<dbReference type="InterPro" id="IPR029787">
    <property type="entry name" value="Nucleotide_cyclase"/>
</dbReference>
<dbReference type="RefSeq" id="WP_115278004.1">
    <property type="nucleotide sequence ID" value="NZ_UGQT01000001.1"/>
</dbReference>
<dbReference type="CDD" id="cd07302">
    <property type="entry name" value="CHD"/>
    <property type="match status" value="1"/>
</dbReference>
<evidence type="ECO:0000256" key="1">
    <source>
        <dbReference type="ARBA" id="ARBA00022741"/>
    </source>
</evidence>
<dbReference type="GO" id="GO:0005737">
    <property type="term" value="C:cytoplasm"/>
    <property type="evidence" value="ECO:0007669"/>
    <property type="project" value="TreeGrafter"/>
</dbReference>
<evidence type="ECO:0000259" key="3">
    <source>
        <dbReference type="PROSITE" id="PS50125"/>
    </source>
</evidence>
<keyword evidence="5" id="KW-1185">Reference proteome</keyword>
<dbReference type="EMBL" id="UGQT01000001">
    <property type="protein sequence ID" value="STZ57972.1"/>
    <property type="molecule type" value="Genomic_DNA"/>
</dbReference>
<dbReference type="InterPro" id="IPR001054">
    <property type="entry name" value="A/G_cyclase"/>
</dbReference>
<dbReference type="SUPFAM" id="SSF55073">
    <property type="entry name" value="Nucleotide cyclase"/>
    <property type="match status" value="1"/>
</dbReference>
<feature type="domain" description="Guanylate cyclase" evidence="3">
    <location>
        <begin position="63"/>
        <end position="189"/>
    </location>
</feature>
<dbReference type="SUPFAM" id="SSF52540">
    <property type="entry name" value="P-loop containing nucleoside triphosphate hydrolases"/>
    <property type="match status" value="1"/>
</dbReference>
<dbReference type="Gene3D" id="3.30.70.1230">
    <property type="entry name" value="Nucleotide cyclase"/>
    <property type="match status" value="1"/>
</dbReference>
<keyword evidence="2" id="KW-0067">ATP-binding</keyword>